<dbReference type="PANTHER" id="PTHR45860:SF1">
    <property type="entry name" value="TRANSLATION INITIATION FACTOR EIF-2B SUBUNIT ALPHA"/>
    <property type="match status" value="1"/>
</dbReference>
<organism evidence="4">
    <name type="scientific">marine sediment metagenome</name>
    <dbReference type="NCBI Taxonomy" id="412755"/>
    <lineage>
        <taxon>unclassified sequences</taxon>
        <taxon>metagenomes</taxon>
        <taxon>ecological metagenomes</taxon>
    </lineage>
</organism>
<comment type="similarity">
    <text evidence="1">Belongs to the eIF-2B alpha/beta/delta subunits family.</text>
</comment>
<dbReference type="AlphaFoldDB" id="X0XV50"/>
<evidence type="ECO:0000256" key="1">
    <source>
        <dbReference type="ARBA" id="ARBA00007251"/>
    </source>
</evidence>
<feature type="non-terminal residue" evidence="4">
    <location>
        <position position="245"/>
    </location>
</feature>
<accession>X0XV50</accession>
<dbReference type="InterPro" id="IPR051501">
    <property type="entry name" value="eIF2B_alpha/beta/delta"/>
</dbReference>
<protein>
    <submittedName>
        <fullName evidence="4">Uncharacterized protein</fullName>
    </submittedName>
</protein>
<evidence type="ECO:0000256" key="3">
    <source>
        <dbReference type="ARBA" id="ARBA00022917"/>
    </source>
</evidence>
<dbReference type="InterPro" id="IPR000649">
    <property type="entry name" value="IF-2B-related"/>
</dbReference>
<dbReference type="SUPFAM" id="SSF100950">
    <property type="entry name" value="NagB/RpiA/CoA transferase-like"/>
    <property type="match status" value="1"/>
</dbReference>
<dbReference type="EMBL" id="BARS01047355">
    <property type="protein sequence ID" value="GAG39127.1"/>
    <property type="molecule type" value="Genomic_DNA"/>
</dbReference>
<dbReference type="Gene3D" id="3.40.50.10470">
    <property type="entry name" value="Translation initiation factor eif-2b, domain 2"/>
    <property type="match status" value="1"/>
</dbReference>
<dbReference type="PANTHER" id="PTHR45860">
    <property type="entry name" value="TRANSLATION INITIATION FACTOR EIF-2B SUBUNIT ALPHA"/>
    <property type="match status" value="1"/>
</dbReference>
<keyword evidence="3" id="KW-0648">Protein biosynthesis</keyword>
<sequence length="245" mass="26533">DFIEEIKMVAAELAKARPSMISVANYTNQLLQQVMLGAQNEKDLDFLRSLAQSKAIALSKFSDEAASKAAEYGSGIIGDLDTVITCSYSSTVCEAFQLAKQKGKEFQVLVAESRTKDKAYGEITTKQLNQHRIPVQVLPDQHIHRISKADKALVGADSILADGSLINGTPTHALASAAKEQKIPFYTVCETAKFDTQGYIAEASEPEPGFDKTLSDLITGIITEKGIMKPSLVMAYVAQMARTSP</sequence>
<dbReference type="InterPro" id="IPR042529">
    <property type="entry name" value="IF_2B-like_C"/>
</dbReference>
<evidence type="ECO:0000256" key="2">
    <source>
        <dbReference type="ARBA" id="ARBA00022540"/>
    </source>
</evidence>
<name>X0XV50_9ZZZZ</name>
<feature type="non-terminal residue" evidence="4">
    <location>
        <position position="1"/>
    </location>
</feature>
<comment type="caution">
    <text evidence="4">The sequence shown here is derived from an EMBL/GenBank/DDBJ whole genome shotgun (WGS) entry which is preliminary data.</text>
</comment>
<dbReference type="Pfam" id="PF01008">
    <property type="entry name" value="IF-2B"/>
    <property type="match status" value="1"/>
</dbReference>
<dbReference type="GO" id="GO:0003743">
    <property type="term" value="F:translation initiation factor activity"/>
    <property type="evidence" value="ECO:0007669"/>
    <property type="project" value="UniProtKB-KW"/>
</dbReference>
<reference evidence="4" key="1">
    <citation type="journal article" date="2014" name="Front. Microbiol.">
        <title>High frequency of phylogenetically diverse reductive dehalogenase-homologous genes in deep subseafloor sedimentary metagenomes.</title>
        <authorList>
            <person name="Kawai M."/>
            <person name="Futagami T."/>
            <person name="Toyoda A."/>
            <person name="Takaki Y."/>
            <person name="Nishi S."/>
            <person name="Hori S."/>
            <person name="Arai W."/>
            <person name="Tsubouchi T."/>
            <person name="Morono Y."/>
            <person name="Uchiyama I."/>
            <person name="Ito T."/>
            <person name="Fujiyama A."/>
            <person name="Inagaki F."/>
            <person name="Takami H."/>
        </authorList>
    </citation>
    <scope>NUCLEOTIDE SEQUENCE</scope>
    <source>
        <strain evidence="4">Expedition CK06-06</strain>
    </source>
</reference>
<gene>
    <name evidence="4" type="ORF">S01H1_71142</name>
</gene>
<proteinExistence type="inferred from homology"/>
<dbReference type="InterPro" id="IPR037171">
    <property type="entry name" value="NagB/RpiA_transferase-like"/>
</dbReference>
<keyword evidence="2" id="KW-0396">Initiation factor</keyword>
<evidence type="ECO:0000313" key="4">
    <source>
        <dbReference type="EMBL" id="GAG39127.1"/>
    </source>
</evidence>